<feature type="compositionally biased region" description="Basic and acidic residues" evidence="2">
    <location>
        <begin position="134"/>
        <end position="165"/>
    </location>
</feature>
<keyword evidence="4" id="KW-1185">Reference proteome</keyword>
<feature type="coiled-coil region" evidence="1">
    <location>
        <begin position="655"/>
        <end position="716"/>
    </location>
</feature>
<keyword evidence="1" id="KW-0175">Coiled coil</keyword>
<evidence type="ECO:0000313" key="4">
    <source>
        <dbReference type="Proteomes" id="UP000673975"/>
    </source>
</evidence>
<name>A0A8J7RN57_9BACT</name>
<dbReference type="AlphaFoldDB" id="A0A8J7RN57"/>
<protein>
    <submittedName>
        <fullName evidence="3">DUF349 domain-containing protein</fullName>
    </submittedName>
</protein>
<gene>
    <name evidence="3" type="ORF">NATSA_09000</name>
</gene>
<feature type="coiled-coil region" evidence="1">
    <location>
        <begin position="312"/>
        <end position="361"/>
    </location>
</feature>
<feature type="region of interest" description="Disordered" evidence="2">
    <location>
        <begin position="94"/>
        <end position="190"/>
    </location>
</feature>
<evidence type="ECO:0000313" key="3">
    <source>
        <dbReference type="EMBL" id="MBP3192799.1"/>
    </source>
</evidence>
<dbReference type="EMBL" id="JAFIDN010000006">
    <property type="protein sequence ID" value="MBP3192799.1"/>
    <property type="molecule type" value="Genomic_DNA"/>
</dbReference>
<organism evidence="3 4">
    <name type="scientific">Natronogracilivirga saccharolytica</name>
    <dbReference type="NCBI Taxonomy" id="2812953"/>
    <lineage>
        <taxon>Bacteria</taxon>
        <taxon>Pseudomonadati</taxon>
        <taxon>Balneolota</taxon>
        <taxon>Balneolia</taxon>
        <taxon>Balneolales</taxon>
        <taxon>Cyclonatronaceae</taxon>
        <taxon>Natronogracilivirga</taxon>
    </lineage>
</organism>
<feature type="compositionally biased region" description="Basic and acidic residues" evidence="2">
    <location>
        <begin position="110"/>
        <end position="120"/>
    </location>
</feature>
<proteinExistence type="predicted"/>
<comment type="caution">
    <text evidence="3">The sequence shown here is derived from an EMBL/GenBank/DDBJ whole genome shotgun (WGS) entry which is preliminary data.</text>
</comment>
<accession>A0A8J7RN57</accession>
<evidence type="ECO:0000256" key="2">
    <source>
        <dbReference type="SAM" id="MobiDB-lite"/>
    </source>
</evidence>
<dbReference type="Proteomes" id="UP000673975">
    <property type="component" value="Unassembled WGS sequence"/>
</dbReference>
<reference evidence="3" key="1">
    <citation type="submission" date="2021-02" db="EMBL/GenBank/DDBJ databases">
        <title>Natronogracilivirga saccharolytica gen. nov. sp. nov. a new anaerobic, haloalkiliphilic carbohydrate-fermenting bacterium from soda lake and proposing of Cyclonatronumiaceae fam. nov. in the phylum Balneolaeota.</title>
        <authorList>
            <person name="Zhilina T.N."/>
            <person name="Sorokin D.Y."/>
            <person name="Zavarzina D.G."/>
            <person name="Toshchakov S.V."/>
            <person name="Kublanov I.V."/>
        </authorList>
    </citation>
    <scope>NUCLEOTIDE SEQUENCE</scope>
    <source>
        <strain evidence="3">Z-1702</strain>
    </source>
</reference>
<feature type="region of interest" description="Disordered" evidence="2">
    <location>
        <begin position="634"/>
        <end position="653"/>
    </location>
</feature>
<sequence>MEKEYSKITSDGRIIQIDNKYFEGKELSKADPEHQDDAVQYFTRMFSGLEKYVDACLRTVTNMEDPEQRNSKLQILREEVKNAKAIGDFDALMGKIDEASGESRPPEQSVSDKEPADAGRAEQVQETPETGESGDDRDADKKVPDTEKAETEKPESEKKDEEKQLKPAADYPEPVSELAELTEKAESLSGQSDWQFVQHELDNIRFKWEEILQADETLSSEDSYPELLERRLAAEKEFAKRKEDWQKQRRERKRQNLDRRAKILDKLQDVIDKKRWQAFREVNKLNNQWEDIKDVPNDSESEEQEKKFRDLMKEFNDKKVEILVKRAQKEEENLVGKLTVLEKMEQIVSSLGEDSENWEQTDKEMEELSRQWKKIGRVPAEQADQVWEKFKTVRDEYFAKKMKYNKAFRKKTQKNIRKKTALCETAEKLLEDDDLAVAVREMNNLHKKWKQIGPVPKEKNDELWERFNEATRKFNERKSRNLDTIREQERENYEKKAALCEKAEEIRDRTDWTEAASDMQKLMETWRETGPVPRRKAQKVWNRFKKAMDTFYENRNEFYKSVREEQKANLEEKRKVIDELSRLAGSEEPDKAVDQFKELQEKFKKVGFVPLRKKSKIDKDYKEVCDTFYQRLREKGKGANAERASSADKSRRSELFRLKKECDELHEEIMKYKDTMTFINPGGKGNVLIDEIQQKIDKTEEKLEKKQEKLEQLRRDQEE</sequence>
<dbReference type="InterPro" id="IPR007139">
    <property type="entry name" value="DUF349"/>
</dbReference>
<dbReference type="Pfam" id="PF03993">
    <property type="entry name" value="DUF349"/>
    <property type="match status" value="4"/>
</dbReference>
<dbReference type="RefSeq" id="WP_210511849.1">
    <property type="nucleotide sequence ID" value="NZ_JAFIDN010000006.1"/>
</dbReference>
<evidence type="ECO:0000256" key="1">
    <source>
        <dbReference type="SAM" id="Coils"/>
    </source>
</evidence>